<accession>A0A0N5CBT6</accession>
<dbReference type="SUPFAM" id="SSF52047">
    <property type="entry name" value="RNI-like"/>
    <property type="match status" value="1"/>
</dbReference>
<dbReference type="AlphaFoldDB" id="A0A0N5CBT6"/>
<name>A0A0N5CBT6_STREA</name>
<evidence type="ECO:0000313" key="1">
    <source>
        <dbReference type="Proteomes" id="UP000046392"/>
    </source>
</evidence>
<reference evidence="2" key="1">
    <citation type="submission" date="2017-02" db="UniProtKB">
        <authorList>
            <consortium name="WormBaseParasite"/>
        </authorList>
    </citation>
    <scope>IDENTIFICATION</scope>
</reference>
<protein>
    <submittedName>
        <fullName evidence="2">F-box domain-containing protein</fullName>
    </submittedName>
</protein>
<sequence>MENSGDFLTIVDQNHVLRKILSLISVEDCYNLSITCKYLYGKMETLKCNKSITSCNNEFTLNAQLSRGYNFWQTTKTGETFSHHNFFKTCHFILDGDSYLFSTEDHKRIGNEMDQILSGSSDFNELEIEFSLSNCFGEQIYDMISQVNNPRIAKIIFCFNEDTTVTNLGDVFKSVFGRFKKIKEIVLDICDESHLPYIKVLGDCITNFKAKTKVSICFDRSVRESFYNEIKDYLEYMMARKIRFSLHEKSFTLRNYMLGVFGSMELRSLLFITKLSIHVCLNMFLERYSNFLSKMKNLEYLDIYFYSIKNDWDYIYGRHQEVYNMVMRYGVKKCWTDICSRNDPRYVTANFSSMKSLKKLKALSFNYLPLGELDFVSRSTINFTMWSFLESTSSSVKSLRLSGFNTIDRITCFEINKLFPFLRTLELSNIRIIEDECLREFKNLEFFITDQVNIPFIPKNIEACMVMKSRNFSENQINKKSSVVDRKYSIIKEHFSKEYLYGDFGDCSIFFNKFSSARGVIHNFRGLRSYYCSNR</sequence>
<keyword evidence="1" id="KW-1185">Reference proteome</keyword>
<dbReference type="InterPro" id="IPR032675">
    <property type="entry name" value="LRR_dom_sf"/>
</dbReference>
<dbReference type="WBParaSite" id="SPAL_0001535000.1">
    <property type="protein sequence ID" value="SPAL_0001535000.1"/>
    <property type="gene ID" value="SPAL_0001535000"/>
</dbReference>
<dbReference type="Proteomes" id="UP000046392">
    <property type="component" value="Unplaced"/>
</dbReference>
<proteinExistence type="predicted"/>
<evidence type="ECO:0000313" key="2">
    <source>
        <dbReference type="WBParaSite" id="SPAL_0001535000.1"/>
    </source>
</evidence>
<dbReference type="Gene3D" id="3.80.10.10">
    <property type="entry name" value="Ribonuclease Inhibitor"/>
    <property type="match status" value="1"/>
</dbReference>
<organism evidence="1 2">
    <name type="scientific">Strongyloides papillosus</name>
    <name type="common">Intestinal threadworm</name>
    <dbReference type="NCBI Taxonomy" id="174720"/>
    <lineage>
        <taxon>Eukaryota</taxon>
        <taxon>Metazoa</taxon>
        <taxon>Ecdysozoa</taxon>
        <taxon>Nematoda</taxon>
        <taxon>Chromadorea</taxon>
        <taxon>Rhabditida</taxon>
        <taxon>Tylenchina</taxon>
        <taxon>Panagrolaimomorpha</taxon>
        <taxon>Strongyloidoidea</taxon>
        <taxon>Strongyloididae</taxon>
        <taxon>Strongyloides</taxon>
    </lineage>
</organism>